<dbReference type="EMBL" id="HG937694">
    <property type="protein sequence ID" value="CDP37678.1"/>
    <property type="molecule type" value="Genomic_DNA"/>
</dbReference>
<proteinExistence type="predicted"/>
<reference evidence="2" key="1">
    <citation type="submission" date="2014-02" db="EMBL/GenBank/DDBJ databases">
        <authorList>
            <person name="Genoscope - CEA"/>
        </authorList>
    </citation>
    <scope>NUCLEOTIDE SEQUENCE</scope>
    <source>
        <strain evidence="2">LS3</strain>
    </source>
</reference>
<protein>
    <submittedName>
        <fullName evidence="2">ARAD1D16984p</fullName>
    </submittedName>
</protein>
<dbReference type="Pfam" id="PF10441">
    <property type="entry name" value="Urb2"/>
    <property type="match status" value="1"/>
</dbReference>
<dbReference type="InterPro" id="IPR052609">
    <property type="entry name" value="Ribosome_Biogenesis_Reg"/>
</dbReference>
<evidence type="ECO:0000313" key="2">
    <source>
        <dbReference type="EMBL" id="CDP37678.1"/>
    </source>
</evidence>
<dbReference type="AlphaFoldDB" id="A0A060T9T5"/>
<accession>A0A060T9T5</accession>
<dbReference type="GO" id="GO:0042254">
    <property type="term" value="P:ribosome biogenesis"/>
    <property type="evidence" value="ECO:0007669"/>
    <property type="project" value="TreeGrafter"/>
</dbReference>
<sequence length="1195" mass="133678">MAQSELAELDSAEKVTKFLRSQDSKLDDILETARALRDGSLSVYLPRKDLVIAELLLDRFSIKKNSSWRRAIESWVLLVDIIVNLDTISDIESLSRLSEGHDLIQILADSFADAQQSSQQFKSRFLALATQLLSIVSKRHSWPRLKPDVGSQLLCNYFQLSLLDVQDSEQLSPHISYVVKFFLRSVGSMAKKQTIGVASATVPCALVISAMAPDQDIPNLRALSWATIESVLPAVMGSDPGVCKELLQKARDMAINPSILGPLFERMIKASPKSLSERTEAAQNAFTAITSLFPDTIASLLDVATANKIRVKSESLEKVLEMELHQSKKPSLQVVRQILVHDADVVFKYSDDVFRCMANVGLDQSIDLFQELLQVYYNSREFTKFFDIWSNKLVPAGQLWQSSQVISAIVSILKDLSTVQLGNLCSAALATINDTNNKNSPPKKRKTSFDCSCLVPLLALVRAIFLSPKHIADSQEFLSAVLNLSKGASEPIFWEIKYLVLSIGQHWVDSFGAGCLSLIEEASLNKKSSVELWTNVMNTILRIVETDPSRAKEFQEYRDLYFGKVLPKSEESSLAPALSQITRRWLIVMELVLDNEQLKNLANLYLRVPYSLNELLANEMFYEQKRVAESVLREMASDIAVPKENLETVEAAKNINSELLSRPFRRSRDALLNVLVDGSSELRPDSKKLIEFIQAEKNLFTTSQVTSTKLDTDPKSLLDFIRRSSADPEQESLALSIAETIIRKHISTSAEGSQSQFVREVYSSLIKSLKKSNESDLKFILLIIGVAGIDEKHEKVMDSVNSFITSQKPSSLVPVLEYVLVACRNNSFSSKASSVAKSVQLLLTDALKSSADGDIALSKVCFNVLCGVVPQSHEQARQITAYYLVLSSEGTDEYYLKYLQGLDTELQDSLLGEVISESFSSAEDMPRYGSALLDLFGTLKSDQQREHLKDYFTKVVSLMSEKCALLNNSKEVVVILKLINTVLREKAWLVSQYTLELVLSLIVRFVGPRGPRQLGLDRAEEIYEELNRIISSILLMHRHRLGGRYHLLMAAFNALLACLARPTKSESRAQWLNTQLGPESAASYTRVVGNLCEPAVQSIRERAGKSNLTSSYARARQELRRHVYVLLVSYIQLSLDPQFESSVNRVLAQGFYVVFDALGSDGLRVTSSLLDHNSQEIFKVLYDDYVKNGKWKEDL</sequence>
<organism evidence="2">
    <name type="scientific">Blastobotrys adeninivorans</name>
    <name type="common">Yeast</name>
    <name type="synonym">Arxula adeninivorans</name>
    <dbReference type="NCBI Taxonomy" id="409370"/>
    <lineage>
        <taxon>Eukaryota</taxon>
        <taxon>Fungi</taxon>
        <taxon>Dikarya</taxon>
        <taxon>Ascomycota</taxon>
        <taxon>Saccharomycotina</taxon>
        <taxon>Dipodascomycetes</taxon>
        <taxon>Dipodascales</taxon>
        <taxon>Trichomonascaceae</taxon>
        <taxon>Blastobotrys</taxon>
    </lineage>
</organism>
<dbReference type="GO" id="GO:0005730">
    <property type="term" value="C:nucleolus"/>
    <property type="evidence" value="ECO:0007669"/>
    <property type="project" value="TreeGrafter"/>
</dbReference>
<gene>
    <name evidence="2" type="ORF">GNLVRS02_ARAD1D16984g</name>
</gene>
<dbReference type="InterPro" id="IPR018849">
    <property type="entry name" value="Urb2/Npa2_C"/>
</dbReference>
<dbReference type="PhylomeDB" id="A0A060T9T5"/>
<reference evidence="2" key="2">
    <citation type="submission" date="2014-06" db="EMBL/GenBank/DDBJ databases">
        <title>The complete genome of Blastobotrys (Arxula) adeninivorans LS3 - a yeast of biotechnological interest.</title>
        <authorList>
            <person name="Kunze G."/>
            <person name="Gaillardin C."/>
            <person name="Czernicka M."/>
            <person name="Durrens P."/>
            <person name="Martin T."/>
            <person name="Boer E."/>
            <person name="Gabaldon T."/>
            <person name="Cruz J."/>
            <person name="Talla E."/>
            <person name="Marck C."/>
            <person name="Goffeau A."/>
            <person name="Barbe V."/>
            <person name="Baret P."/>
            <person name="Baronian K."/>
            <person name="Beier S."/>
            <person name="Bleykasten C."/>
            <person name="Bode R."/>
            <person name="Casaregola S."/>
            <person name="Despons L."/>
            <person name="Fairhead C."/>
            <person name="Giersberg M."/>
            <person name="Gierski P."/>
            <person name="Hahnel U."/>
            <person name="Hartmann A."/>
            <person name="Jankowska D."/>
            <person name="Jubin C."/>
            <person name="Jung P."/>
            <person name="Lafontaine I."/>
            <person name="Leh-Louis V."/>
            <person name="Lemaire M."/>
            <person name="Marcet-Houben M."/>
            <person name="Mascher M."/>
            <person name="Morel G."/>
            <person name="Richard G.-F."/>
            <person name="Riechen J."/>
            <person name="Sacerdot C."/>
            <person name="Sarkar A."/>
            <person name="Savel G."/>
            <person name="Schacherer J."/>
            <person name="Sherman D."/>
            <person name="Straub M.-L."/>
            <person name="Stein N."/>
            <person name="Thierry A."/>
            <person name="Trautwein-Schult A."/>
            <person name="Westhof E."/>
            <person name="Worch S."/>
            <person name="Dujon B."/>
            <person name="Souciet J.-L."/>
            <person name="Wincker P."/>
            <person name="Scholz U."/>
            <person name="Neuveglise N."/>
        </authorList>
    </citation>
    <scope>NUCLEOTIDE SEQUENCE</scope>
    <source>
        <strain evidence="2">LS3</strain>
    </source>
</reference>
<name>A0A060T9T5_BLAAD</name>
<dbReference type="PANTHER" id="PTHR15682">
    <property type="entry name" value="UNHEALTHY RIBOSOME BIOGENESIS PROTEIN 2 HOMOLOG"/>
    <property type="match status" value="1"/>
</dbReference>
<evidence type="ECO:0000259" key="1">
    <source>
        <dbReference type="Pfam" id="PF10441"/>
    </source>
</evidence>
<feature type="domain" description="Nucleolar 27S pre-rRNA processing Urb2/Npa2 C-terminal" evidence="1">
    <location>
        <begin position="975"/>
        <end position="1193"/>
    </location>
</feature>
<dbReference type="PANTHER" id="PTHR15682:SF2">
    <property type="entry name" value="UNHEALTHY RIBOSOME BIOGENESIS PROTEIN 2 HOMOLOG"/>
    <property type="match status" value="1"/>
</dbReference>